<keyword evidence="4 8" id="KW-0949">S-adenosyl-L-methionine</keyword>
<dbReference type="SFLD" id="SFLDG01082">
    <property type="entry name" value="B12-binding_domain_containing"/>
    <property type="match status" value="1"/>
</dbReference>
<feature type="binding site" evidence="8">
    <location>
        <position position="185"/>
    </location>
    <ligand>
        <name>[4Fe-4S] cluster</name>
        <dbReference type="ChEBI" id="CHEBI:49883"/>
        <label>2</label>
        <note>4Fe-4S-S-AdoMet</note>
    </ligand>
</feature>
<evidence type="ECO:0000259" key="10">
    <source>
        <dbReference type="PROSITE" id="PS51449"/>
    </source>
</evidence>
<dbReference type="InterPro" id="IPR012340">
    <property type="entry name" value="NA-bd_OB-fold"/>
</dbReference>
<evidence type="ECO:0000313" key="12">
    <source>
        <dbReference type="EMBL" id="MCW3170956.1"/>
    </source>
</evidence>
<dbReference type="HAMAP" id="MF_01865">
    <property type="entry name" value="MTTase_RimO"/>
    <property type="match status" value="1"/>
</dbReference>
<comment type="similarity">
    <text evidence="8">Belongs to the methylthiotransferase family. RimO subfamily.</text>
</comment>
<dbReference type="PANTHER" id="PTHR43837:SF1">
    <property type="entry name" value="RIBOSOMAL PROTEIN US12 METHYLTHIOTRANSFERASE RIMO"/>
    <property type="match status" value="1"/>
</dbReference>
<feature type="domain" description="TRAM" evidence="9">
    <location>
        <begin position="407"/>
        <end position="473"/>
    </location>
</feature>
<dbReference type="CDD" id="cd01335">
    <property type="entry name" value="Radical_SAM"/>
    <property type="match status" value="1"/>
</dbReference>
<evidence type="ECO:0000256" key="3">
    <source>
        <dbReference type="ARBA" id="ARBA00022679"/>
    </source>
</evidence>
<keyword evidence="12" id="KW-0689">Ribosomal protein</keyword>
<dbReference type="Gene3D" id="2.40.50.140">
    <property type="entry name" value="Nucleic acid-binding proteins"/>
    <property type="match status" value="1"/>
</dbReference>
<evidence type="ECO:0000256" key="2">
    <source>
        <dbReference type="ARBA" id="ARBA00022490"/>
    </source>
</evidence>
<dbReference type="SMART" id="SM00729">
    <property type="entry name" value="Elp3"/>
    <property type="match status" value="1"/>
</dbReference>
<dbReference type="SFLD" id="SFLDF00274">
    <property type="entry name" value="ribosomal_protein_S12_methylth"/>
    <property type="match status" value="1"/>
</dbReference>
<dbReference type="RefSeq" id="WP_264724388.1">
    <property type="nucleotide sequence ID" value="NZ_JAPDMX010000001.1"/>
</dbReference>
<organism evidence="12 13">
    <name type="scientific">Shewanella subflava</name>
    <dbReference type="NCBI Taxonomy" id="2986476"/>
    <lineage>
        <taxon>Bacteria</taxon>
        <taxon>Pseudomonadati</taxon>
        <taxon>Pseudomonadota</taxon>
        <taxon>Gammaproteobacteria</taxon>
        <taxon>Alteromonadales</taxon>
        <taxon>Shewanellaceae</taxon>
        <taxon>Shewanella</taxon>
    </lineage>
</organism>
<dbReference type="GO" id="GO:0005840">
    <property type="term" value="C:ribosome"/>
    <property type="evidence" value="ECO:0007669"/>
    <property type="project" value="UniProtKB-KW"/>
</dbReference>
<dbReference type="SFLD" id="SFLDG01061">
    <property type="entry name" value="methylthiotransferase"/>
    <property type="match status" value="1"/>
</dbReference>
<sequence>MTVNHYDPKQTTTLATPKKVIEEQAQSASTNSPISASAAKIGFVSLGCPKNLVDSERILTQLRTEGYDVVPTYADADMVIVNTCGFIDAAVQESLDTIGEALAANGKVLVTGCLGAKKDEIIELHPNVLGVTGPHAYDEVLKQVHLHVEKPKYNPLMDLVPDHGIKLTPKHYAYLKISEGCNHRCTFCIIPSMRGDLDSRPIGDVLGEAQRLAKAGVKELLVISQDTSAYGVDVKHKTAFWDGMPVKTHMQQLCEELAKQGVWVRLHYVYPYPHVDDIIPLMAEGKILPYLDIPFQHANKRILKLMKRPGSSDKVLERIKKWREICPELVIRSTFIVGFPGETEEEFEELLDFLEEAQLDRVGCFKYSPVAGAKANDLPDHVPDDVMEDRLQRFMAVQAQISADKLQARIGQEYLVLIDEVNTEGAVGRSYMDAPEVDGKVYLTDEFDVQPGDQIWVQIIHADEHDVWGVRVED</sequence>
<dbReference type="Pfam" id="PF18693">
    <property type="entry name" value="TRAM_2"/>
    <property type="match status" value="1"/>
</dbReference>
<dbReference type="InterPro" id="IPR023404">
    <property type="entry name" value="rSAM_horseshoe"/>
</dbReference>
<evidence type="ECO:0000256" key="8">
    <source>
        <dbReference type="HAMAP-Rule" id="MF_01865"/>
    </source>
</evidence>
<dbReference type="SFLD" id="SFLDS00029">
    <property type="entry name" value="Radical_SAM"/>
    <property type="match status" value="1"/>
</dbReference>
<dbReference type="NCBIfam" id="TIGR01125">
    <property type="entry name" value="30S ribosomal protein S12 methylthiotransferase RimO"/>
    <property type="match status" value="1"/>
</dbReference>
<protein>
    <recommendedName>
        <fullName evidence="8">Ribosomal protein uS12 methylthiotransferase RimO</fullName>
        <shortName evidence="8">uS12 MTTase</shortName>
        <shortName evidence="8">uS12 methylthiotransferase</shortName>
        <ecNumber evidence="8">2.8.4.4</ecNumber>
    </recommendedName>
    <alternativeName>
        <fullName evidence="8">Ribosomal protein uS12 (aspartate-C(3))-methylthiotransferase</fullName>
    </alternativeName>
    <alternativeName>
        <fullName evidence="8">Ribosome maturation factor RimO</fullName>
    </alternativeName>
</protein>
<feature type="domain" description="MTTase N-terminal" evidence="10">
    <location>
        <begin position="39"/>
        <end position="149"/>
    </location>
</feature>
<evidence type="ECO:0000256" key="7">
    <source>
        <dbReference type="ARBA" id="ARBA00023014"/>
    </source>
</evidence>
<keyword evidence="5 8" id="KW-0479">Metal-binding</keyword>
<dbReference type="InterPro" id="IPR020612">
    <property type="entry name" value="Methylthiotransferase_CS"/>
</dbReference>
<dbReference type="Gene3D" id="3.80.30.20">
    <property type="entry name" value="tm_1862 like domain"/>
    <property type="match status" value="1"/>
</dbReference>
<dbReference type="PROSITE" id="PS01278">
    <property type="entry name" value="MTTASE_RADICAL"/>
    <property type="match status" value="1"/>
</dbReference>
<dbReference type="InterPro" id="IPR013848">
    <property type="entry name" value="Methylthiotransferase_N"/>
</dbReference>
<comment type="caution">
    <text evidence="12">The sequence shown here is derived from an EMBL/GenBank/DDBJ whole genome shotgun (WGS) entry which is preliminary data.</text>
</comment>
<dbReference type="EMBL" id="JAPDMX010000001">
    <property type="protein sequence ID" value="MCW3170956.1"/>
    <property type="molecule type" value="Genomic_DNA"/>
</dbReference>
<comment type="function">
    <text evidence="8">Catalyzes the methylthiolation of an aspartic acid residue of ribosomal protein uS12.</text>
</comment>
<dbReference type="InterPro" id="IPR058240">
    <property type="entry name" value="rSAM_sf"/>
</dbReference>
<name>A0ABT3I4F9_9GAMM</name>
<dbReference type="SUPFAM" id="SSF102114">
    <property type="entry name" value="Radical SAM enzymes"/>
    <property type="match status" value="1"/>
</dbReference>
<dbReference type="InterPro" id="IPR006638">
    <property type="entry name" value="Elp3/MiaA/NifB-like_rSAM"/>
</dbReference>
<dbReference type="PROSITE" id="PS51449">
    <property type="entry name" value="MTTASE_N"/>
    <property type="match status" value="1"/>
</dbReference>
<dbReference type="InterPro" id="IPR002792">
    <property type="entry name" value="TRAM_dom"/>
</dbReference>
<comment type="catalytic activity">
    <reaction evidence="8">
        <text>L-aspartate(89)-[ribosomal protein uS12]-hydrogen + (sulfur carrier)-SH + AH2 + 2 S-adenosyl-L-methionine = 3-methylsulfanyl-L-aspartate(89)-[ribosomal protein uS12]-hydrogen + (sulfur carrier)-H + 5'-deoxyadenosine + L-methionine + A + S-adenosyl-L-homocysteine + 2 H(+)</text>
        <dbReference type="Rhea" id="RHEA:37087"/>
        <dbReference type="Rhea" id="RHEA-COMP:10460"/>
        <dbReference type="Rhea" id="RHEA-COMP:10461"/>
        <dbReference type="Rhea" id="RHEA-COMP:14737"/>
        <dbReference type="Rhea" id="RHEA-COMP:14739"/>
        <dbReference type="ChEBI" id="CHEBI:13193"/>
        <dbReference type="ChEBI" id="CHEBI:15378"/>
        <dbReference type="ChEBI" id="CHEBI:17319"/>
        <dbReference type="ChEBI" id="CHEBI:17499"/>
        <dbReference type="ChEBI" id="CHEBI:29917"/>
        <dbReference type="ChEBI" id="CHEBI:29961"/>
        <dbReference type="ChEBI" id="CHEBI:57844"/>
        <dbReference type="ChEBI" id="CHEBI:57856"/>
        <dbReference type="ChEBI" id="CHEBI:59789"/>
        <dbReference type="ChEBI" id="CHEBI:64428"/>
        <dbReference type="ChEBI" id="CHEBI:73599"/>
        <dbReference type="EC" id="2.8.4.4"/>
    </reaction>
</comment>
<evidence type="ECO:0000256" key="4">
    <source>
        <dbReference type="ARBA" id="ARBA00022691"/>
    </source>
</evidence>
<feature type="binding site" evidence="8">
    <location>
        <position position="84"/>
    </location>
    <ligand>
        <name>[4Fe-4S] cluster</name>
        <dbReference type="ChEBI" id="CHEBI:49883"/>
        <label>1</label>
    </ligand>
</feature>
<feature type="binding site" evidence="8">
    <location>
        <position position="113"/>
    </location>
    <ligand>
        <name>[4Fe-4S] cluster</name>
        <dbReference type="ChEBI" id="CHEBI:49883"/>
        <label>1</label>
    </ligand>
</feature>
<dbReference type="PANTHER" id="PTHR43837">
    <property type="entry name" value="RIBOSOMAL PROTEIN S12 METHYLTHIOTRANSFERASE RIMO"/>
    <property type="match status" value="1"/>
</dbReference>
<dbReference type="PROSITE" id="PS51918">
    <property type="entry name" value="RADICAL_SAM"/>
    <property type="match status" value="1"/>
</dbReference>
<evidence type="ECO:0000256" key="1">
    <source>
        <dbReference type="ARBA" id="ARBA00022485"/>
    </source>
</evidence>
<keyword evidence="2 8" id="KW-0963">Cytoplasm</keyword>
<keyword evidence="7 8" id="KW-0411">Iron-sulfur</keyword>
<dbReference type="Pfam" id="PF04055">
    <property type="entry name" value="Radical_SAM"/>
    <property type="match status" value="1"/>
</dbReference>
<dbReference type="Gene3D" id="3.40.50.12160">
    <property type="entry name" value="Methylthiotransferase, N-terminal domain"/>
    <property type="match status" value="1"/>
</dbReference>
<accession>A0ABT3I4F9</accession>
<dbReference type="NCBIfam" id="TIGR00089">
    <property type="entry name" value="MiaB/RimO family radical SAM methylthiotransferase"/>
    <property type="match status" value="1"/>
</dbReference>
<evidence type="ECO:0000259" key="11">
    <source>
        <dbReference type="PROSITE" id="PS51918"/>
    </source>
</evidence>
<dbReference type="Proteomes" id="UP001163714">
    <property type="component" value="Unassembled WGS sequence"/>
</dbReference>
<dbReference type="InterPro" id="IPR038135">
    <property type="entry name" value="Methylthiotransferase_N_sf"/>
</dbReference>
<feature type="binding site" evidence="8">
    <location>
        <position position="181"/>
    </location>
    <ligand>
        <name>[4Fe-4S] cluster</name>
        <dbReference type="ChEBI" id="CHEBI:49883"/>
        <label>2</label>
        <note>4Fe-4S-S-AdoMet</note>
    </ligand>
</feature>
<proteinExistence type="inferred from homology"/>
<evidence type="ECO:0000259" key="9">
    <source>
        <dbReference type="PROSITE" id="PS50926"/>
    </source>
</evidence>
<feature type="domain" description="Radical SAM core" evidence="11">
    <location>
        <begin position="167"/>
        <end position="404"/>
    </location>
</feature>
<dbReference type="InterPro" id="IPR005840">
    <property type="entry name" value="Ribosomal_uS12_MeSTrfase_RimO"/>
</dbReference>
<gene>
    <name evidence="8 12" type="primary">rimO</name>
    <name evidence="12" type="ORF">OHT75_00475</name>
</gene>
<evidence type="ECO:0000256" key="5">
    <source>
        <dbReference type="ARBA" id="ARBA00022723"/>
    </source>
</evidence>
<dbReference type="InterPro" id="IPR005839">
    <property type="entry name" value="Methylthiotransferase"/>
</dbReference>
<evidence type="ECO:0000256" key="6">
    <source>
        <dbReference type="ARBA" id="ARBA00023004"/>
    </source>
</evidence>
<feature type="binding site" evidence="8">
    <location>
        <position position="48"/>
    </location>
    <ligand>
        <name>[4Fe-4S] cluster</name>
        <dbReference type="ChEBI" id="CHEBI:49883"/>
        <label>1</label>
    </ligand>
</feature>
<feature type="binding site" evidence="8">
    <location>
        <position position="188"/>
    </location>
    <ligand>
        <name>[4Fe-4S] cluster</name>
        <dbReference type="ChEBI" id="CHEBI:49883"/>
        <label>2</label>
        <note>4Fe-4S-S-AdoMet</note>
    </ligand>
</feature>
<comment type="subcellular location">
    <subcellularLocation>
        <location evidence="8">Cytoplasm</location>
    </subcellularLocation>
</comment>
<keyword evidence="3 8" id="KW-0808">Transferase</keyword>
<reference evidence="12" key="1">
    <citation type="submission" date="2022-10" db="EMBL/GenBank/DDBJ databases">
        <title>Shewanella flava sp. nov, isolated from the estuary of the Fenhe River into the Yellow River.</title>
        <authorList>
            <person name="Li Y."/>
        </authorList>
    </citation>
    <scope>NUCLEOTIDE SEQUENCE</scope>
    <source>
        <strain evidence="12">FYR11-62</strain>
    </source>
</reference>
<keyword evidence="1 8" id="KW-0004">4Fe-4S</keyword>
<dbReference type="Pfam" id="PF00919">
    <property type="entry name" value="UPF0004"/>
    <property type="match status" value="1"/>
</dbReference>
<keyword evidence="6 8" id="KW-0408">Iron</keyword>
<dbReference type="PROSITE" id="PS50926">
    <property type="entry name" value="TRAM"/>
    <property type="match status" value="1"/>
</dbReference>
<evidence type="ECO:0000313" key="13">
    <source>
        <dbReference type="Proteomes" id="UP001163714"/>
    </source>
</evidence>
<dbReference type="InterPro" id="IPR007197">
    <property type="entry name" value="rSAM"/>
</dbReference>
<keyword evidence="13" id="KW-1185">Reference proteome</keyword>
<dbReference type="EC" id="2.8.4.4" evidence="8"/>
<dbReference type="GO" id="GO:0103039">
    <property type="term" value="F:protein methylthiotransferase activity"/>
    <property type="evidence" value="ECO:0007669"/>
    <property type="project" value="UniProtKB-EC"/>
</dbReference>
<keyword evidence="12" id="KW-0687">Ribonucleoprotein</keyword>
<comment type="cofactor">
    <cofactor evidence="8">
        <name>[4Fe-4S] cluster</name>
        <dbReference type="ChEBI" id="CHEBI:49883"/>
    </cofactor>
    <text evidence="8">Binds 2 [4Fe-4S] clusters. One cluster is coordinated with 3 cysteines and an exchangeable S-adenosyl-L-methionine.</text>
</comment>